<dbReference type="SUPFAM" id="SSF53850">
    <property type="entry name" value="Periplasmic binding protein-like II"/>
    <property type="match status" value="1"/>
</dbReference>
<keyword evidence="2" id="KW-1133">Transmembrane helix</keyword>
<protein>
    <submittedName>
        <fullName evidence="4">Periplasmic phosphate-binding protein of phosphate ABC transporter</fullName>
    </submittedName>
</protein>
<proteinExistence type="predicted"/>
<dbReference type="PANTHER" id="PTHR30570">
    <property type="entry name" value="PERIPLASMIC PHOSPHATE BINDING COMPONENT OF PHOSPHATE ABC TRANSPORTER"/>
    <property type="match status" value="1"/>
</dbReference>
<keyword evidence="2" id="KW-0472">Membrane</keyword>
<name>A0A1Z4JEF4_LEPBY</name>
<reference evidence="4 5" key="1">
    <citation type="submission" date="2017-06" db="EMBL/GenBank/DDBJ databases">
        <title>Genome sequencing of cyanobaciteial culture collection at National Institute for Environmental Studies (NIES).</title>
        <authorList>
            <person name="Hirose Y."/>
            <person name="Shimura Y."/>
            <person name="Fujisawa T."/>
            <person name="Nakamura Y."/>
            <person name="Kawachi M."/>
        </authorList>
    </citation>
    <scope>NUCLEOTIDE SEQUENCE [LARGE SCALE GENOMIC DNA]</scope>
    <source>
        <strain evidence="4 5">NIES-2135</strain>
    </source>
</reference>
<organism evidence="4 5">
    <name type="scientific">Leptolyngbya boryana NIES-2135</name>
    <dbReference type="NCBI Taxonomy" id="1973484"/>
    <lineage>
        <taxon>Bacteria</taxon>
        <taxon>Bacillati</taxon>
        <taxon>Cyanobacteriota</taxon>
        <taxon>Cyanophyceae</taxon>
        <taxon>Leptolyngbyales</taxon>
        <taxon>Leptolyngbyaceae</taxon>
        <taxon>Leptolyngbya group</taxon>
        <taxon>Leptolyngbya</taxon>
    </lineage>
</organism>
<dbReference type="Pfam" id="PF12849">
    <property type="entry name" value="PBP_like_2"/>
    <property type="match status" value="1"/>
</dbReference>
<evidence type="ECO:0000256" key="2">
    <source>
        <dbReference type="SAM" id="Phobius"/>
    </source>
</evidence>
<dbReference type="InterPro" id="IPR024370">
    <property type="entry name" value="PBP_domain"/>
</dbReference>
<feature type="transmembrane region" description="Helical" evidence="2">
    <location>
        <begin position="7"/>
        <end position="29"/>
    </location>
</feature>
<evidence type="ECO:0000313" key="4">
    <source>
        <dbReference type="EMBL" id="BAY55139.1"/>
    </source>
</evidence>
<dbReference type="Gene3D" id="3.40.190.10">
    <property type="entry name" value="Periplasmic binding protein-like II"/>
    <property type="match status" value="2"/>
</dbReference>
<evidence type="ECO:0000256" key="1">
    <source>
        <dbReference type="ARBA" id="ARBA00022729"/>
    </source>
</evidence>
<gene>
    <name evidence="4" type="ORF">NIES2135_19610</name>
</gene>
<sequence length="338" mass="36193">MTQKNEAPALLFSLLITGSLIAAGVWWLAEKSGIPVGNFEPKPSTTALPNSKPSADWTEVQNVPPGIFNYGGSTSWAPIRLSVDAALQAARPEFRLRYVNPVGSAPSSAVGIQMLLNGQIQFAQSSRPITPQEQQDAQQKGLSLKEIPIAIDGIAIAVHPSQSAPGLTLDQLREIYLGRITNWQQVGGQDLAIVVFSRRDLDGNIFSEQVLKGQPLPATTQIVGTTTEGLQKVGSTPGGIYFASAPEVVPQCTVKTMPLGTTNQFVAAYEGSLATCPTRNRLNTKAFQDGTYPLTRNLSVIVKQNNSREQQAGEAYANLLLSTPAQEAIAKAGFVRVR</sequence>
<dbReference type="AlphaFoldDB" id="A0A1Z4JEF4"/>
<dbReference type="Proteomes" id="UP000217895">
    <property type="component" value="Chromosome"/>
</dbReference>
<dbReference type="PANTHER" id="PTHR30570:SF1">
    <property type="entry name" value="PHOSPHATE-BINDING PROTEIN PSTS"/>
    <property type="match status" value="1"/>
</dbReference>
<keyword evidence="1" id="KW-0732">Signal</keyword>
<dbReference type="InterPro" id="IPR050811">
    <property type="entry name" value="Phosphate_ABC_transporter"/>
</dbReference>
<feature type="domain" description="PBP" evidence="3">
    <location>
        <begin position="66"/>
        <end position="322"/>
    </location>
</feature>
<keyword evidence="2" id="KW-0812">Transmembrane</keyword>
<dbReference type="EMBL" id="AP018203">
    <property type="protein sequence ID" value="BAY55139.1"/>
    <property type="molecule type" value="Genomic_DNA"/>
</dbReference>
<evidence type="ECO:0000259" key="3">
    <source>
        <dbReference type="Pfam" id="PF12849"/>
    </source>
</evidence>
<evidence type="ECO:0000313" key="5">
    <source>
        <dbReference type="Proteomes" id="UP000217895"/>
    </source>
</evidence>
<accession>A0A1Z4JEF4</accession>
<keyword evidence="5" id="KW-1185">Reference proteome</keyword>